<dbReference type="PROSITE" id="PS51900">
    <property type="entry name" value="CB"/>
    <property type="match status" value="1"/>
</dbReference>
<dbReference type="PANTHER" id="PTHR30349:SF81">
    <property type="entry name" value="TYROSINE RECOMBINASE XERC"/>
    <property type="match status" value="1"/>
</dbReference>
<proteinExistence type="predicted"/>
<dbReference type="Gene3D" id="1.10.150.130">
    <property type="match status" value="1"/>
</dbReference>
<organism evidence="8 9">
    <name type="scientific">Reticulibacter mediterranei</name>
    <dbReference type="NCBI Taxonomy" id="2778369"/>
    <lineage>
        <taxon>Bacteria</taxon>
        <taxon>Bacillati</taxon>
        <taxon>Chloroflexota</taxon>
        <taxon>Ktedonobacteria</taxon>
        <taxon>Ktedonobacterales</taxon>
        <taxon>Reticulibacteraceae</taxon>
        <taxon>Reticulibacter</taxon>
    </lineage>
</organism>
<dbReference type="InterPro" id="IPR013762">
    <property type="entry name" value="Integrase-like_cat_sf"/>
</dbReference>
<evidence type="ECO:0000313" key="8">
    <source>
        <dbReference type="EMBL" id="GHO96649.1"/>
    </source>
</evidence>
<accession>A0A8J3IRM6</accession>
<keyword evidence="3" id="KW-0233">DNA recombination</keyword>
<dbReference type="GO" id="GO:0003677">
    <property type="term" value="F:DNA binding"/>
    <property type="evidence" value="ECO:0007669"/>
    <property type="project" value="UniProtKB-UniRule"/>
</dbReference>
<reference evidence="8" key="1">
    <citation type="submission" date="2020-10" db="EMBL/GenBank/DDBJ databases">
        <title>Taxonomic study of unclassified bacteria belonging to the class Ktedonobacteria.</title>
        <authorList>
            <person name="Yabe S."/>
            <person name="Wang C.M."/>
            <person name="Zheng Y."/>
            <person name="Sakai Y."/>
            <person name="Cavaletti L."/>
            <person name="Monciardini P."/>
            <person name="Donadio S."/>
        </authorList>
    </citation>
    <scope>NUCLEOTIDE SEQUENCE</scope>
    <source>
        <strain evidence="8">ID150040</strain>
    </source>
</reference>
<dbReference type="AlphaFoldDB" id="A0A8J3IRM6"/>
<dbReference type="SUPFAM" id="SSF56349">
    <property type="entry name" value="DNA breaking-rejoining enzymes"/>
    <property type="match status" value="1"/>
</dbReference>
<protein>
    <recommendedName>
        <fullName evidence="10">Integrase</fullName>
    </recommendedName>
</protein>
<dbReference type="Proteomes" id="UP000597444">
    <property type="component" value="Unassembled WGS sequence"/>
</dbReference>
<feature type="compositionally biased region" description="Polar residues" evidence="5">
    <location>
        <begin position="1"/>
        <end position="11"/>
    </location>
</feature>
<evidence type="ECO:0000259" key="6">
    <source>
        <dbReference type="PROSITE" id="PS51898"/>
    </source>
</evidence>
<keyword evidence="2 4" id="KW-0238">DNA-binding</keyword>
<dbReference type="GO" id="GO:0006310">
    <property type="term" value="P:DNA recombination"/>
    <property type="evidence" value="ECO:0007669"/>
    <property type="project" value="UniProtKB-KW"/>
</dbReference>
<keyword evidence="1" id="KW-0229">DNA integration</keyword>
<comment type="caution">
    <text evidence="8">The sequence shown here is derived from an EMBL/GenBank/DDBJ whole genome shotgun (WGS) entry which is preliminary data.</text>
</comment>
<dbReference type="PANTHER" id="PTHR30349">
    <property type="entry name" value="PHAGE INTEGRASE-RELATED"/>
    <property type="match status" value="1"/>
</dbReference>
<dbReference type="InterPro" id="IPR044068">
    <property type="entry name" value="CB"/>
</dbReference>
<dbReference type="InterPro" id="IPR050090">
    <property type="entry name" value="Tyrosine_recombinase_XerCD"/>
</dbReference>
<feature type="domain" description="Core-binding (CB)" evidence="7">
    <location>
        <begin position="79"/>
        <end position="171"/>
    </location>
</feature>
<dbReference type="InterPro" id="IPR010998">
    <property type="entry name" value="Integrase_recombinase_N"/>
</dbReference>
<dbReference type="InterPro" id="IPR002104">
    <property type="entry name" value="Integrase_catalytic"/>
</dbReference>
<dbReference type="Pfam" id="PF02899">
    <property type="entry name" value="Phage_int_SAM_1"/>
    <property type="match status" value="1"/>
</dbReference>
<feature type="compositionally biased region" description="Polar residues" evidence="5">
    <location>
        <begin position="411"/>
        <end position="420"/>
    </location>
</feature>
<evidence type="ECO:0008006" key="10">
    <source>
        <dbReference type="Google" id="ProtNLM"/>
    </source>
</evidence>
<dbReference type="EMBL" id="BNJK01000001">
    <property type="protein sequence ID" value="GHO96649.1"/>
    <property type="molecule type" value="Genomic_DNA"/>
</dbReference>
<dbReference type="InterPro" id="IPR011010">
    <property type="entry name" value="DNA_brk_join_enz"/>
</dbReference>
<feature type="domain" description="Tyr recombinase" evidence="6">
    <location>
        <begin position="192"/>
        <end position="388"/>
    </location>
</feature>
<gene>
    <name evidence="8" type="ORF">KSF_066970</name>
</gene>
<feature type="region of interest" description="Disordered" evidence="5">
    <location>
        <begin position="386"/>
        <end position="420"/>
    </location>
</feature>
<dbReference type="GO" id="GO:0015074">
    <property type="term" value="P:DNA integration"/>
    <property type="evidence" value="ECO:0007669"/>
    <property type="project" value="UniProtKB-KW"/>
</dbReference>
<dbReference type="InterPro" id="IPR004107">
    <property type="entry name" value="Integrase_SAM-like_N"/>
</dbReference>
<sequence>MVLKATNNGSSLARIAQSKGTDRRTHNKGSRVTQERAKAQRAKLDAQTETQYRQEEQEAVVQVTQHKKTGRQEVQAKRRLIDTLIEAYLQDHIGGNHSEKTLEWHKTALGLMRLFFQEELDMTQIDEVEAADMSAWFAHLRATPGARGKVRSERTVQTYARSARAFFHWLVRRGTLEHNPFDHVLFPKVGRPLIQTITVEEFEKLLLACTPPNETSPLAQRATVRNRAILWLLYDTGIRVSELTNLRLDDLDRKKGVVTVMGKGSKERRIALGQNCLRNLSYYLDKHRPDEEELADWGSSREDHIFLSETRQPLTKNGMEMLFKRLKERAGITGKRISPHIFRHTFAMNYLIKSNDPFSLQELLGHEDLTTVLNYIHMNDTILQEQKRKFSPGDHIPTRMPGPRETRRKSSQINEMQKQK</sequence>
<evidence type="ECO:0000256" key="2">
    <source>
        <dbReference type="ARBA" id="ARBA00023125"/>
    </source>
</evidence>
<name>A0A8J3IRM6_9CHLR</name>
<dbReference type="PROSITE" id="PS51898">
    <property type="entry name" value="TYR_RECOMBINASE"/>
    <property type="match status" value="1"/>
</dbReference>
<dbReference type="Gene3D" id="1.10.443.10">
    <property type="entry name" value="Intergrase catalytic core"/>
    <property type="match status" value="1"/>
</dbReference>
<feature type="region of interest" description="Disordered" evidence="5">
    <location>
        <begin position="1"/>
        <end position="51"/>
    </location>
</feature>
<evidence type="ECO:0000313" key="9">
    <source>
        <dbReference type="Proteomes" id="UP000597444"/>
    </source>
</evidence>
<evidence type="ECO:0000256" key="3">
    <source>
        <dbReference type="ARBA" id="ARBA00023172"/>
    </source>
</evidence>
<evidence type="ECO:0000259" key="7">
    <source>
        <dbReference type="PROSITE" id="PS51900"/>
    </source>
</evidence>
<feature type="compositionally biased region" description="Basic and acidic residues" evidence="5">
    <location>
        <begin position="33"/>
        <end position="51"/>
    </location>
</feature>
<evidence type="ECO:0000256" key="4">
    <source>
        <dbReference type="PROSITE-ProRule" id="PRU01248"/>
    </source>
</evidence>
<evidence type="ECO:0000256" key="5">
    <source>
        <dbReference type="SAM" id="MobiDB-lite"/>
    </source>
</evidence>
<dbReference type="RefSeq" id="WP_220207255.1">
    <property type="nucleotide sequence ID" value="NZ_BNJK01000001.1"/>
</dbReference>
<dbReference type="Pfam" id="PF00589">
    <property type="entry name" value="Phage_integrase"/>
    <property type="match status" value="1"/>
</dbReference>
<keyword evidence="9" id="KW-1185">Reference proteome</keyword>
<evidence type="ECO:0000256" key="1">
    <source>
        <dbReference type="ARBA" id="ARBA00022908"/>
    </source>
</evidence>